<keyword evidence="2" id="KW-1185">Reference proteome</keyword>
<evidence type="ECO:0000313" key="1">
    <source>
        <dbReference type="EMBL" id="KAJ3812711.1"/>
    </source>
</evidence>
<name>A0ACC1U6J6_9AGAR</name>
<organism evidence="1 2">
    <name type="scientific">Lentinula aff. lateritia</name>
    <dbReference type="NCBI Taxonomy" id="2804960"/>
    <lineage>
        <taxon>Eukaryota</taxon>
        <taxon>Fungi</taxon>
        <taxon>Dikarya</taxon>
        <taxon>Basidiomycota</taxon>
        <taxon>Agaricomycotina</taxon>
        <taxon>Agaricomycetes</taxon>
        <taxon>Agaricomycetidae</taxon>
        <taxon>Agaricales</taxon>
        <taxon>Marasmiineae</taxon>
        <taxon>Omphalotaceae</taxon>
        <taxon>Lentinula</taxon>
    </lineage>
</organism>
<proteinExistence type="predicted"/>
<comment type="caution">
    <text evidence="1">The sequence shown here is derived from an EMBL/GenBank/DDBJ whole genome shotgun (WGS) entry which is preliminary data.</text>
</comment>
<dbReference type="EMBL" id="MU795015">
    <property type="protein sequence ID" value="KAJ3812711.1"/>
    <property type="molecule type" value="Genomic_DNA"/>
</dbReference>
<protein>
    <submittedName>
        <fullName evidence="1">Uncharacterized protein</fullName>
    </submittedName>
</protein>
<gene>
    <name evidence="1" type="ORF">F5876DRAFT_74589</name>
</gene>
<reference evidence="1" key="1">
    <citation type="submission" date="2022-09" db="EMBL/GenBank/DDBJ databases">
        <title>A Global Phylogenomic Analysis of the Shiitake Genus Lentinula.</title>
        <authorList>
            <consortium name="DOE Joint Genome Institute"/>
            <person name="Sierra-Patev S."/>
            <person name="Min B."/>
            <person name="Naranjo-Ortiz M."/>
            <person name="Looney B."/>
            <person name="Konkel Z."/>
            <person name="Slot J.C."/>
            <person name="Sakamoto Y."/>
            <person name="Steenwyk J.L."/>
            <person name="Rokas A."/>
            <person name="Carro J."/>
            <person name="Camarero S."/>
            <person name="Ferreira P."/>
            <person name="Molpeceres G."/>
            <person name="Ruiz-Duenas F.J."/>
            <person name="Serrano A."/>
            <person name="Henrissat B."/>
            <person name="Drula E."/>
            <person name="Hughes K.W."/>
            <person name="Mata J.L."/>
            <person name="Ishikawa N.K."/>
            <person name="Vargas-Isla R."/>
            <person name="Ushijima S."/>
            <person name="Smith C.A."/>
            <person name="Ahrendt S."/>
            <person name="Andreopoulos W."/>
            <person name="He G."/>
            <person name="Labutti K."/>
            <person name="Lipzen A."/>
            <person name="Ng V."/>
            <person name="Riley R."/>
            <person name="Sandor L."/>
            <person name="Barry K."/>
            <person name="Martinez A.T."/>
            <person name="Xiao Y."/>
            <person name="Gibbons J.G."/>
            <person name="Terashima K."/>
            <person name="Grigoriev I.V."/>
            <person name="Hibbett D.S."/>
        </authorList>
    </citation>
    <scope>NUCLEOTIDE SEQUENCE</scope>
    <source>
        <strain evidence="1">TMI1499</strain>
    </source>
</reference>
<accession>A0ACC1U6J6</accession>
<sequence length="190" mass="21175">MHINLAYLLFTLWSVAHAAPASPSEQINLEHYSSRKKPISSSDPPEVHVKLESQLPPHKQIPTPDLESKLETIFKKWIRNMKIFEIEKKKAEEGKEATAINDLPDIQLVPLKIVIEPGSAKVLQNIKFWGPGVKIIPGVGKGCENEGDQCWGSVFNTVAFFHTPDADVSYVNVEDGYGVGVKKHRSERAP</sequence>
<evidence type="ECO:0000313" key="2">
    <source>
        <dbReference type="Proteomes" id="UP001163835"/>
    </source>
</evidence>
<dbReference type="Proteomes" id="UP001163835">
    <property type="component" value="Unassembled WGS sequence"/>
</dbReference>